<dbReference type="Pfam" id="PF00581">
    <property type="entry name" value="Rhodanese"/>
    <property type="match status" value="1"/>
</dbReference>
<comment type="caution">
    <text evidence="2">The sequence shown here is derived from an EMBL/GenBank/DDBJ whole genome shotgun (WGS) entry which is preliminary data.</text>
</comment>
<dbReference type="Gene3D" id="3.40.250.10">
    <property type="entry name" value="Rhodanese-like domain"/>
    <property type="match status" value="1"/>
</dbReference>
<name>A0A9X4KKV7_9BACL</name>
<evidence type="ECO:0000313" key="2">
    <source>
        <dbReference type="EMBL" id="MDG0793943.1"/>
    </source>
</evidence>
<dbReference type="SMART" id="SM00450">
    <property type="entry name" value="RHOD"/>
    <property type="match status" value="1"/>
</dbReference>
<evidence type="ECO:0000259" key="1">
    <source>
        <dbReference type="PROSITE" id="PS50206"/>
    </source>
</evidence>
<sequence>MILLSVLAGAVILWVLHGYLPVPSLYNVHGIEWVDSNQNNPNVKILDVRDASDYLERHVPGSINISLGRLPYVWHKELSQENKVVILSASRYQRNKAARILHKRGFRQLYAVKGHVFMPTGKRSNAEGCGCFGHGYNH</sequence>
<dbReference type="InterPro" id="IPR036873">
    <property type="entry name" value="Rhodanese-like_dom_sf"/>
</dbReference>
<dbReference type="InterPro" id="IPR001763">
    <property type="entry name" value="Rhodanese-like_dom"/>
</dbReference>
<protein>
    <submittedName>
        <fullName evidence="2">Rhodanese-like domain-containing protein</fullName>
    </submittedName>
</protein>
<organism evidence="2 3">
    <name type="scientific">Cohnella ginsengisoli</name>
    <dbReference type="NCBI Taxonomy" id="425004"/>
    <lineage>
        <taxon>Bacteria</taxon>
        <taxon>Bacillati</taxon>
        <taxon>Bacillota</taxon>
        <taxon>Bacilli</taxon>
        <taxon>Bacillales</taxon>
        <taxon>Paenibacillaceae</taxon>
        <taxon>Cohnella</taxon>
    </lineage>
</organism>
<dbReference type="RefSeq" id="WP_277567721.1">
    <property type="nucleotide sequence ID" value="NZ_JAPDHZ010000005.1"/>
</dbReference>
<evidence type="ECO:0000313" key="3">
    <source>
        <dbReference type="Proteomes" id="UP001153387"/>
    </source>
</evidence>
<gene>
    <name evidence="2" type="ORF">OMP38_26305</name>
</gene>
<accession>A0A9X4KKV7</accession>
<dbReference type="EMBL" id="JAPDHZ010000005">
    <property type="protein sequence ID" value="MDG0793943.1"/>
    <property type="molecule type" value="Genomic_DNA"/>
</dbReference>
<dbReference type="PROSITE" id="PS50206">
    <property type="entry name" value="RHODANESE_3"/>
    <property type="match status" value="1"/>
</dbReference>
<keyword evidence="3" id="KW-1185">Reference proteome</keyword>
<dbReference type="AlphaFoldDB" id="A0A9X4KKV7"/>
<dbReference type="Proteomes" id="UP001153387">
    <property type="component" value="Unassembled WGS sequence"/>
</dbReference>
<feature type="domain" description="Rhodanese" evidence="1">
    <location>
        <begin position="39"/>
        <end position="121"/>
    </location>
</feature>
<reference evidence="2 3" key="1">
    <citation type="submission" date="2022-10" db="EMBL/GenBank/DDBJ databases">
        <title>Comparative genomic analysis of Cohnella hashimotonis sp. nov., isolated from the International Space Station.</title>
        <authorList>
            <person name="Simpson A."/>
            <person name="Venkateswaran K."/>
        </authorList>
    </citation>
    <scope>NUCLEOTIDE SEQUENCE [LARGE SCALE GENOMIC DNA]</scope>
    <source>
        <strain evidence="2 3">DSM 18997</strain>
    </source>
</reference>
<proteinExistence type="predicted"/>
<dbReference type="CDD" id="cd00158">
    <property type="entry name" value="RHOD"/>
    <property type="match status" value="1"/>
</dbReference>
<dbReference type="SUPFAM" id="SSF52821">
    <property type="entry name" value="Rhodanese/Cell cycle control phosphatase"/>
    <property type="match status" value="1"/>
</dbReference>